<dbReference type="EMBL" id="CACVKT020003242">
    <property type="protein sequence ID" value="CAC5382548.1"/>
    <property type="molecule type" value="Genomic_DNA"/>
</dbReference>
<dbReference type="Gene3D" id="3.30.70.850">
    <property type="entry name" value="Peptidase S8, pro-domain"/>
    <property type="match status" value="1"/>
</dbReference>
<dbReference type="InterPro" id="IPR002884">
    <property type="entry name" value="P_dom"/>
</dbReference>
<dbReference type="Proteomes" id="UP000507470">
    <property type="component" value="Unassembled WGS sequence"/>
</dbReference>
<dbReference type="PROSITE" id="PS00138">
    <property type="entry name" value="SUBTILASE_SER"/>
    <property type="match status" value="1"/>
</dbReference>
<dbReference type="InterPro" id="IPR023828">
    <property type="entry name" value="Peptidase_S8_Ser-AS"/>
</dbReference>
<dbReference type="SUPFAM" id="SSF49785">
    <property type="entry name" value="Galactose-binding domain-like"/>
    <property type="match status" value="1"/>
</dbReference>
<dbReference type="InterPro" id="IPR008979">
    <property type="entry name" value="Galactose-bd-like_sf"/>
</dbReference>
<keyword evidence="4 10" id="KW-0378">Hydrolase</keyword>
<dbReference type="InterPro" id="IPR036852">
    <property type="entry name" value="Peptidase_S8/S53_dom_sf"/>
</dbReference>
<keyword evidence="6" id="KW-0865">Zymogen</keyword>
<dbReference type="GO" id="GO:0000139">
    <property type="term" value="C:Golgi membrane"/>
    <property type="evidence" value="ECO:0007669"/>
    <property type="project" value="TreeGrafter"/>
</dbReference>
<feature type="domain" description="P/Homo B" evidence="9">
    <location>
        <begin position="226"/>
        <end position="372"/>
    </location>
</feature>
<dbReference type="OrthoDB" id="300641at2759"/>
<keyword evidence="3" id="KW-0732">Signal</keyword>
<evidence type="ECO:0000313" key="10">
    <source>
        <dbReference type="EMBL" id="CAC5382548.1"/>
    </source>
</evidence>
<keyword evidence="2" id="KW-0165">Cleavage on pair of basic residues</keyword>
<dbReference type="Pfam" id="PF00082">
    <property type="entry name" value="Peptidase_S8"/>
    <property type="match status" value="1"/>
</dbReference>
<keyword evidence="1" id="KW-0645">Protease</keyword>
<feature type="region of interest" description="Disordered" evidence="8">
    <location>
        <begin position="80"/>
        <end position="100"/>
    </location>
</feature>
<dbReference type="FunFam" id="2.60.120.260:FF:000006">
    <property type="entry name" value="Proprotein convertase subtilisin/kexin type 5"/>
    <property type="match status" value="1"/>
</dbReference>
<dbReference type="InterPro" id="IPR032815">
    <property type="entry name" value="S8_pro-domain"/>
</dbReference>
<dbReference type="GO" id="GO:0005802">
    <property type="term" value="C:trans-Golgi network"/>
    <property type="evidence" value="ECO:0007669"/>
    <property type="project" value="TreeGrafter"/>
</dbReference>
<dbReference type="Gene3D" id="2.60.120.260">
    <property type="entry name" value="Galactose-binding domain-like"/>
    <property type="match status" value="1"/>
</dbReference>
<evidence type="ECO:0000259" key="9">
    <source>
        <dbReference type="PROSITE" id="PS51829"/>
    </source>
</evidence>
<evidence type="ECO:0000256" key="3">
    <source>
        <dbReference type="ARBA" id="ARBA00022729"/>
    </source>
</evidence>
<protein>
    <submittedName>
        <fullName evidence="10">PCSK1</fullName>
        <ecNumber evidence="10">3.4.21.93</ecNumber>
    </submittedName>
</protein>
<evidence type="ECO:0000313" key="11">
    <source>
        <dbReference type="Proteomes" id="UP000507470"/>
    </source>
</evidence>
<evidence type="ECO:0000256" key="5">
    <source>
        <dbReference type="ARBA" id="ARBA00022825"/>
    </source>
</evidence>
<evidence type="ECO:0000256" key="7">
    <source>
        <dbReference type="ARBA" id="ARBA00023180"/>
    </source>
</evidence>
<dbReference type="PANTHER" id="PTHR42884">
    <property type="entry name" value="PROPROTEIN CONVERTASE SUBTILISIN/KEXIN-RELATED"/>
    <property type="match status" value="1"/>
</dbReference>
<organism evidence="10 11">
    <name type="scientific">Mytilus coruscus</name>
    <name type="common">Sea mussel</name>
    <dbReference type="NCBI Taxonomy" id="42192"/>
    <lineage>
        <taxon>Eukaryota</taxon>
        <taxon>Metazoa</taxon>
        <taxon>Spiralia</taxon>
        <taxon>Lophotrochozoa</taxon>
        <taxon>Mollusca</taxon>
        <taxon>Bivalvia</taxon>
        <taxon>Autobranchia</taxon>
        <taxon>Pteriomorphia</taxon>
        <taxon>Mytilida</taxon>
        <taxon>Mytiloidea</taxon>
        <taxon>Mytilidae</taxon>
        <taxon>Mytilinae</taxon>
        <taxon>Mytilus</taxon>
    </lineage>
</organism>
<evidence type="ECO:0000256" key="4">
    <source>
        <dbReference type="ARBA" id="ARBA00022801"/>
    </source>
</evidence>
<dbReference type="GO" id="GO:0016485">
    <property type="term" value="P:protein processing"/>
    <property type="evidence" value="ECO:0007669"/>
    <property type="project" value="TreeGrafter"/>
</dbReference>
<dbReference type="Pfam" id="PF01483">
    <property type="entry name" value="P_proprotein"/>
    <property type="match status" value="1"/>
</dbReference>
<dbReference type="InterPro" id="IPR038466">
    <property type="entry name" value="S8_pro-domain_sf"/>
</dbReference>
<dbReference type="SUPFAM" id="SSF54897">
    <property type="entry name" value="Protease propeptides/inhibitors"/>
    <property type="match status" value="1"/>
</dbReference>
<dbReference type="SUPFAM" id="SSF52743">
    <property type="entry name" value="Subtilisin-like"/>
    <property type="match status" value="1"/>
</dbReference>
<feature type="compositionally biased region" description="Basic residues" evidence="8">
    <location>
        <begin position="83"/>
        <end position="94"/>
    </location>
</feature>
<evidence type="ECO:0000256" key="1">
    <source>
        <dbReference type="ARBA" id="ARBA00022670"/>
    </source>
</evidence>
<evidence type="ECO:0000256" key="8">
    <source>
        <dbReference type="SAM" id="MobiDB-lite"/>
    </source>
</evidence>
<dbReference type="AlphaFoldDB" id="A0A6J8BF21"/>
<proteinExistence type="predicted"/>
<dbReference type="Gene3D" id="3.40.50.200">
    <property type="entry name" value="Peptidase S8/S53 domain"/>
    <property type="match status" value="1"/>
</dbReference>
<keyword evidence="7" id="KW-0325">Glycoprotein</keyword>
<sequence length="372" mass="41962">MPTQNYKKGTNTVESKTLVEQLIAAKSVYAVSENHYVNQWAVEIQGGHEEAKRVAREHGYDIVKELKPFDNHYLLTHRSVPSRSKRHAHHHTRKLVTDKRTDTRTKVSLPKLDLHVIPVWNKGITGKGVVVTVLDDAWIFLVSNCSVSCKTIRVRMLDGRVTDSVEAEAIAFNHKYVDIYSASWGPNDDGQTVEGPGKLAQKAFELGIKEASTDLRGTCTTSHTGTSAAAPLAAGIFALLLETKDFHSKQEIEISLKTDGCKGQENEIRYLEHVQLTLTMEYSKRGDLSINITSAMNTETMLLSERPLDSSVKGFKNWNFMSVHSWGERPDGVWKLKIRDGLLHPEMRTGSVESILHEFREMMHIKDTRDVW</sequence>
<dbReference type="PROSITE" id="PS51829">
    <property type="entry name" value="P_HOMO_B"/>
    <property type="match status" value="1"/>
</dbReference>
<evidence type="ECO:0000256" key="6">
    <source>
        <dbReference type="ARBA" id="ARBA00023145"/>
    </source>
</evidence>
<accession>A0A6J8BF21</accession>
<name>A0A6J8BF21_MYTCO</name>
<dbReference type="GO" id="GO:0004252">
    <property type="term" value="F:serine-type endopeptidase activity"/>
    <property type="evidence" value="ECO:0007669"/>
    <property type="project" value="UniProtKB-EC"/>
</dbReference>
<evidence type="ECO:0000256" key="2">
    <source>
        <dbReference type="ARBA" id="ARBA00022685"/>
    </source>
</evidence>
<dbReference type="PANTHER" id="PTHR42884:SF14">
    <property type="entry name" value="NEUROENDOCRINE CONVERTASE 1"/>
    <property type="match status" value="1"/>
</dbReference>
<keyword evidence="11" id="KW-1185">Reference proteome</keyword>
<dbReference type="InterPro" id="IPR000209">
    <property type="entry name" value="Peptidase_S8/S53_dom"/>
</dbReference>
<reference evidence="10 11" key="1">
    <citation type="submission" date="2020-06" db="EMBL/GenBank/DDBJ databases">
        <authorList>
            <person name="Li R."/>
            <person name="Bekaert M."/>
        </authorList>
    </citation>
    <scope>NUCLEOTIDE SEQUENCE [LARGE SCALE GENOMIC DNA]</scope>
    <source>
        <strain evidence="11">wild</strain>
    </source>
</reference>
<dbReference type="Pfam" id="PF16470">
    <property type="entry name" value="S8_pro-domain"/>
    <property type="match status" value="1"/>
</dbReference>
<gene>
    <name evidence="10" type="ORF">MCOR_18368</name>
</gene>
<dbReference type="EC" id="3.4.21.93" evidence="10"/>
<keyword evidence="5" id="KW-0720">Serine protease</keyword>